<organism evidence="2 3">
    <name type="scientific">Rousettus aegyptiacus</name>
    <name type="common">Egyptian fruit bat</name>
    <name type="synonym">Pteropus aegyptiacus</name>
    <dbReference type="NCBI Taxonomy" id="9407"/>
    <lineage>
        <taxon>Eukaryota</taxon>
        <taxon>Metazoa</taxon>
        <taxon>Chordata</taxon>
        <taxon>Craniata</taxon>
        <taxon>Vertebrata</taxon>
        <taxon>Euteleostomi</taxon>
        <taxon>Mammalia</taxon>
        <taxon>Eutheria</taxon>
        <taxon>Laurasiatheria</taxon>
        <taxon>Chiroptera</taxon>
        <taxon>Yinpterochiroptera</taxon>
        <taxon>Pteropodoidea</taxon>
        <taxon>Pteropodidae</taxon>
        <taxon>Rousettinae</taxon>
        <taxon>Rousettus</taxon>
    </lineage>
</organism>
<sequence length="129" mass="14657">MTYGDEHMPVHTQRRSPPRPRPVSGTLSTNVALWHLPESQILLTETRQTCVSPVVYVELQGSRQNGKLNSPGSQASHVPRVLGTHTSFVIRRGISRVAMRSSRHARKFLWRRRGQKETQKTCLHRKAGL</sequence>
<accession>A0A7J8CJ17</accession>
<keyword evidence="3" id="KW-1185">Reference proteome</keyword>
<name>A0A7J8CJ17_ROUAE</name>
<proteinExistence type="predicted"/>
<feature type="region of interest" description="Disordered" evidence="1">
    <location>
        <begin position="1"/>
        <end position="25"/>
    </location>
</feature>
<dbReference type="AlphaFoldDB" id="A0A7J8CJ17"/>
<dbReference type="EMBL" id="JACASE010000014">
    <property type="protein sequence ID" value="KAF6410762.1"/>
    <property type="molecule type" value="Genomic_DNA"/>
</dbReference>
<evidence type="ECO:0000256" key="1">
    <source>
        <dbReference type="SAM" id="MobiDB-lite"/>
    </source>
</evidence>
<gene>
    <name evidence="2" type="ORF">HJG63_009199</name>
</gene>
<evidence type="ECO:0000313" key="3">
    <source>
        <dbReference type="Proteomes" id="UP000593571"/>
    </source>
</evidence>
<reference evidence="2 3" key="1">
    <citation type="journal article" date="2020" name="Nature">
        <title>Six reference-quality genomes reveal evolution of bat adaptations.</title>
        <authorList>
            <person name="Jebb D."/>
            <person name="Huang Z."/>
            <person name="Pippel M."/>
            <person name="Hughes G.M."/>
            <person name="Lavrichenko K."/>
            <person name="Devanna P."/>
            <person name="Winkler S."/>
            <person name="Jermiin L.S."/>
            <person name="Skirmuntt E.C."/>
            <person name="Katzourakis A."/>
            <person name="Burkitt-Gray L."/>
            <person name="Ray D.A."/>
            <person name="Sullivan K.A.M."/>
            <person name="Roscito J.G."/>
            <person name="Kirilenko B.M."/>
            <person name="Davalos L.M."/>
            <person name="Corthals A.P."/>
            <person name="Power M.L."/>
            <person name="Jones G."/>
            <person name="Ransome R.D."/>
            <person name="Dechmann D.K.N."/>
            <person name="Locatelli A.G."/>
            <person name="Puechmaille S.J."/>
            <person name="Fedrigo O."/>
            <person name="Jarvis E.D."/>
            <person name="Hiller M."/>
            <person name="Vernes S.C."/>
            <person name="Myers E.W."/>
            <person name="Teeling E.C."/>
        </authorList>
    </citation>
    <scope>NUCLEOTIDE SEQUENCE [LARGE SCALE GENOMIC DNA]</scope>
    <source>
        <strain evidence="2">MRouAeg1</strain>
        <tissue evidence="2">Muscle</tissue>
    </source>
</reference>
<protein>
    <submittedName>
        <fullName evidence="2">Uncharacterized protein</fullName>
    </submittedName>
</protein>
<comment type="caution">
    <text evidence="2">The sequence shown here is derived from an EMBL/GenBank/DDBJ whole genome shotgun (WGS) entry which is preliminary data.</text>
</comment>
<dbReference type="Proteomes" id="UP000593571">
    <property type="component" value="Unassembled WGS sequence"/>
</dbReference>
<evidence type="ECO:0000313" key="2">
    <source>
        <dbReference type="EMBL" id="KAF6410762.1"/>
    </source>
</evidence>